<name>A0A645H888_9ZZZZ</name>
<accession>A0A645H888</accession>
<dbReference type="InterPro" id="IPR027417">
    <property type="entry name" value="P-loop_NTPase"/>
</dbReference>
<organism evidence="1">
    <name type="scientific">bioreactor metagenome</name>
    <dbReference type="NCBI Taxonomy" id="1076179"/>
    <lineage>
        <taxon>unclassified sequences</taxon>
        <taxon>metagenomes</taxon>
        <taxon>ecological metagenomes</taxon>
    </lineage>
</organism>
<dbReference type="EMBL" id="VSSQ01088711">
    <property type="protein sequence ID" value="MPN35251.1"/>
    <property type="molecule type" value="Genomic_DNA"/>
</dbReference>
<dbReference type="AlphaFoldDB" id="A0A645H888"/>
<dbReference type="Gene3D" id="3.40.50.300">
    <property type="entry name" value="P-loop containing nucleotide triphosphate hydrolases"/>
    <property type="match status" value="1"/>
</dbReference>
<proteinExistence type="predicted"/>
<gene>
    <name evidence="1" type="ORF">SDC9_182748</name>
</gene>
<reference evidence="1" key="1">
    <citation type="submission" date="2019-08" db="EMBL/GenBank/DDBJ databases">
        <authorList>
            <person name="Kucharzyk K."/>
            <person name="Murdoch R.W."/>
            <person name="Higgins S."/>
            <person name="Loffler F."/>
        </authorList>
    </citation>
    <scope>NUCLEOTIDE SEQUENCE</scope>
</reference>
<sequence>MGIRITRAKSLSQAYQSLGNLKQIVVEADELLYVLAVSWDSDAFDEKPSASNVKELLKQAEEAFDIVIVDCPSGNGNAVAARALNLAKAVILLSGGSGVPAM</sequence>
<comment type="caution">
    <text evidence="1">The sequence shown here is derived from an EMBL/GenBank/DDBJ whole genome shotgun (WGS) entry which is preliminary data.</text>
</comment>
<dbReference type="SUPFAM" id="SSF52540">
    <property type="entry name" value="P-loop containing nucleoside triphosphate hydrolases"/>
    <property type="match status" value="1"/>
</dbReference>
<protein>
    <recommendedName>
        <fullName evidence="2">AAA domain-containing protein</fullName>
    </recommendedName>
</protein>
<evidence type="ECO:0008006" key="2">
    <source>
        <dbReference type="Google" id="ProtNLM"/>
    </source>
</evidence>
<evidence type="ECO:0000313" key="1">
    <source>
        <dbReference type="EMBL" id="MPN35251.1"/>
    </source>
</evidence>